<dbReference type="InterPro" id="IPR006016">
    <property type="entry name" value="UspA"/>
</dbReference>
<dbReference type="Proteomes" id="UP000244016">
    <property type="component" value="Unassembled WGS sequence"/>
</dbReference>
<dbReference type="SUPFAM" id="SSF52402">
    <property type="entry name" value="Adenine nucleotide alpha hydrolases-like"/>
    <property type="match status" value="1"/>
</dbReference>
<dbReference type="PRINTS" id="PR01438">
    <property type="entry name" value="UNVRSLSTRESS"/>
</dbReference>
<comment type="caution">
    <text evidence="3">The sequence shown here is derived from an EMBL/GenBank/DDBJ whole genome shotgun (WGS) entry which is preliminary data.</text>
</comment>
<dbReference type="Pfam" id="PF00582">
    <property type="entry name" value="Usp"/>
    <property type="match status" value="1"/>
</dbReference>
<dbReference type="InterPro" id="IPR014729">
    <property type="entry name" value="Rossmann-like_a/b/a_fold"/>
</dbReference>
<dbReference type="PANTHER" id="PTHR46268:SF6">
    <property type="entry name" value="UNIVERSAL STRESS PROTEIN UP12"/>
    <property type="match status" value="1"/>
</dbReference>
<evidence type="ECO:0000259" key="2">
    <source>
        <dbReference type="Pfam" id="PF00582"/>
    </source>
</evidence>
<dbReference type="Gene3D" id="3.40.50.620">
    <property type="entry name" value="HUPs"/>
    <property type="match status" value="1"/>
</dbReference>
<dbReference type="AlphaFoldDB" id="A0A2T5G7N5"/>
<comment type="similarity">
    <text evidence="1">Belongs to the universal stress protein A family.</text>
</comment>
<proteinExistence type="inferred from homology"/>
<protein>
    <submittedName>
        <fullName evidence="3">Universal stress protein family</fullName>
    </submittedName>
</protein>
<evidence type="ECO:0000313" key="4">
    <source>
        <dbReference type="Proteomes" id="UP000244016"/>
    </source>
</evidence>
<sequence length="142" mass="15884">MFRRIVVATDGSEGARKAVRYVAEKLSDGDVRVALVRVTSPLPRYIFTEFMVPDLDPQGVVEKRSRDEVEEDAAPLREKGIPYEIHVEVGDPASEVVRRAREFGADLIVVGRRGLNPLQEIFLGSVSQRILHLSEIPVLVIH</sequence>
<feature type="domain" description="UspA" evidence="2">
    <location>
        <begin position="1"/>
        <end position="142"/>
    </location>
</feature>
<reference evidence="3 4" key="1">
    <citation type="submission" date="2017-08" db="EMBL/GenBank/DDBJ databases">
        <title>Burning lignite coal seam in the remote Altai Mountains harbors a hydrogen-driven thermophilic microbial community.</title>
        <authorList>
            <person name="Kadnikov V.V."/>
            <person name="Mardanov A.V."/>
            <person name="Ivasenko D."/>
            <person name="Beletsky A.V."/>
            <person name="Karnachuk O.V."/>
            <person name="Ravin N.V."/>
        </authorList>
    </citation>
    <scope>NUCLEOTIDE SEQUENCE [LARGE SCALE GENOMIC DNA]</scope>
    <source>
        <strain evidence="3">AL31</strain>
    </source>
</reference>
<accession>A0A2T5G7N5</accession>
<dbReference type="CDD" id="cd00293">
    <property type="entry name" value="USP-like"/>
    <property type="match status" value="1"/>
</dbReference>
<dbReference type="EMBL" id="PEBW01000003">
    <property type="protein sequence ID" value="PTQ52203.1"/>
    <property type="molecule type" value="Genomic_DNA"/>
</dbReference>
<organism evidence="3 4">
    <name type="scientific">Brockia lithotrophica</name>
    <dbReference type="NCBI Taxonomy" id="933949"/>
    <lineage>
        <taxon>Bacteria</taxon>
        <taxon>Bacillati</taxon>
        <taxon>Bacillota</taxon>
        <taxon>Bacilli</taxon>
        <taxon>Bacillales</taxon>
        <taxon>Bacillales Family X. Incertae Sedis</taxon>
        <taxon>Brockia</taxon>
    </lineage>
</organism>
<evidence type="ECO:0000313" key="3">
    <source>
        <dbReference type="EMBL" id="PTQ52203.1"/>
    </source>
</evidence>
<evidence type="ECO:0000256" key="1">
    <source>
        <dbReference type="ARBA" id="ARBA00008791"/>
    </source>
</evidence>
<name>A0A2T5G7N5_9BACL</name>
<dbReference type="InterPro" id="IPR006015">
    <property type="entry name" value="Universal_stress_UspA"/>
</dbReference>
<gene>
    <name evidence="3" type="ORF">BLITH_1170</name>
</gene>
<dbReference type="PANTHER" id="PTHR46268">
    <property type="entry name" value="STRESS RESPONSE PROTEIN NHAX"/>
    <property type="match status" value="1"/>
</dbReference>